<dbReference type="STRING" id="4096.A0A1U7WBT3"/>
<dbReference type="Gene3D" id="3.60.10.10">
    <property type="entry name" value="Endonuclease/exonuclease/phosphatase"/>
    <property type="match status" value="1"/>
</dbReference>
<dbReference type="RefSeq" id="XP_009771685.1">
    <property type="nucleotide sequence ID" value="XM_009773383.1"/>
</dbReference>
<proteinExistence type="predicted"/>
<reference evidence="2" key="2">
    <citation type="submission" date="2025-08" db="UniProtKB">
        <authorList>
            <consortium name="RefSeq"/>
        </authorList>
    </citation>
    <scope>IDENTIFICATION</scope>
    <source>
        <tissue evidence="2">Leaf</tissue>
    </source>
</reference>
<dbReference type="Proteomes" id="UP000189701">
    <property type="component" value="Unplaced"/>
</dbReference>
<evidence type="ECO:0000313" key="1">
    <source>
        <dbReference type="Proteomes" id="UP000189701"/>
    </source>
</evidence>
<gene>
    <name evidence="2" type="primary">LOC104222193</name>
</gene>
<reference evidence="1" key="1">
    <citation type="journal article" date="2013" name="Genome Biol.">
        <title>Reference genomes and transcriptomes of Nicotiana sylvestris and Nicotiana tomentosiformis.</title>
        <authorList>
            <person name="Sierro N."/>
            <person name="Battey J.N."/>
            <person name="Ouadi S."/>
            <person name="Bovet L."/>
            <person name="Goepfert S."/>
            <person name="Bakaher N."/>
            <person name="Peitsch M.C."/>
            <person name="Ivanov N.V."/>
        </authorList>
    </citation>
    <scope>NUCLEOTIDE SEQUENCE [LARGE SCALE GENOMIC DNA]</scope>
</reference>
<name>A0A1U7WBT3_NICSY</name>
<keyword evidence="1" id="KW-1185">Reference proteome</keyword>
<dbReference type="InterPro" id="IPR027124">
    <property type="entry name" value="Swc5/CFDP1/2"/>
</dbReference>
<organism evidence="1 2">
    <name type="scientific">Nicotiana sylvestris</name>
    <name type="common">Wood tobacco</name>
    <name type="synonym">South American tobacco</name>
    <dbReference type="NCBI Taxonomy" id="4096"/>
    <lineage>
        <taxon>Eukaryota</taxon>
        <taxon>Viridiplantae</taxon>
        <taxon>Streptophyta</taxon>
        <taxon>Embryophyta</taxon>
        <taxon>Tracheophyta</taxon>
        <taxon>Spermatophyta</taxon>
        <taxon>Magnoliopsida</taxon>
        <taxon>eudicotyledons</taxon>
        <taxon>Gunneridae</taxon>
        <taxon>Pentapetalae</taxon>
        <taxon>asterids</taxon>
        <taxon>lamiids</taxon>
        <taxon>Solanales</taxon>
        <taxon>Solanaceae</taxon>
        <taxon>Nicotianoideae</taxon>
        <taxon>Nicotianeae</taxon>
        <taxon>Nicotiana</taxon>
    </lineage>
</organism>
<dbReference type="InterPro" id="IPR036691">
    <property type="entry name" value="Endo/exonu/phosph_ase_sf"/>
</dbReference>
<evidence type="ECO:0000313" key="2">
    <source>
        <dbReference type="RefSeq" id="XP_009771685.1"/>
    </source>
</evidence>
<sequence>MGYGQFQTLVFWEGGGQERVRMQPKQDLDEEVKRRFWKDLDEMIHDIPHTEKLFLGGDFNGHIEVTFGGYDDVHGGFGFGDRNERGASLLDFVRAFYLDEKGRVLVDEGLIRRRWQTYFLSLLNEEGDMSIVLGDLELFESRCDFGYCRRIRVDEVEWAMRKMSRGKETGPEEIPVEFWKSVGQTGFE</sequence>
<dbReference type="AlphaFoldDB" id="A0A1U7WBT3"/>
<accession>A0A1U7WBT3</accession>
<dbReference type="PANTHER" id="PTHR23227:SF67">
    <property type="entry name" value="CRANIOFACIAL DEVELOPMENT PROTEIN 2-LIKE"/>
    <property type="match status" value="1"/>
</dbReference>
<dbReference type="PANTHER" id="PTHR23227">
    <property type="entry name" value="BUCENTAUR RELATED"/>
    <property type="match status" value="1"/>
</dbReference>
<protein>
    <submittedName>
        <fullName evidence="2">Uncharacterized protein LOC104222193</fullName>
    </submittedName>
</protein>